<gene>
    <name evidence="1" type="ORF">B0187_00995</name>
</gene>
<reference evidence="1 2" key="1">
    <citation type="submission" date="2017-02" db="EMBL/GenBank/DDBJ databases">
        <title>Draft genome sequence of Haemophilus paracuniculus CCUG 43573 type strain.</title>
        <authorList>
            <person name="Engstrom-Jakobsson H."/>
            <person name="Salva-Serra F."/>
            <person name="Thorell K."/>
            <person name="Gonzales-Siles L."/>
            <person name="Karlsson R."/>
            <person name="Boulund F."/>
            <person name="Engstrand L."/>
            <person name="Kristiansson E."/>
            <person name="Moore E."/>
        </authorList>
    </citation>
    <scope>NUCLEOTIDE SEQUENCE [LARGE SCALE GENOMIC DNA]</scope>
    <source>
        <strain evidence="1 2">CCUG 43573</strain>
    </source>
</reference>
<evidence type="ECO:0000313" key="2">
    <source>
        <dbReference type="Proteomes" id="UP000190867"/>
    </source>
</evidence>
<dbReference type="Proteomes" id="UP000190867">
    <property type="component" value="Unassembled WGS sequence"/>
</dbReference>
<comment type="caution">
    <text evidence="1">The sequence shown here is derived from an EMBL/GenBank/DDBJ whole genome shotgun (WGS) entry which is preliminary data.</text>
</comment>
<dbReference type="AlphaFoldDB" id="A0A1T0AVR5"/>
<accession>A0A1T0AVR5</accession>
<proteinExistence type="predicted"/>
<name>A0A1T0AVR5_9PAST</name>
<keyword evidence="2" id="KW-1185">Reference proteome</keyword>
<evidence type="ECO:0000313" key="1">
    <source>
        <dbReference type="EMBL" id="OOS00901.1"/>
    </source>
</evidence>
<organism evidence="1 2">
    <name type="scientific">Haemophilus paracuniculus</name>
    <dbReference type="NCBI Taxonomy" id="734"/>
    <lineage>
        <taxon>Bacteria</taxon>
        <taxon>Pseudomonadati</taxon>
        <taxon>Pseudomonadota</taxon>
        <taxon>Gammaproteobacteria</taxon>
        <taxon>Pasteurellales</taxon>
        <taxon>Pasteurellaceae</taxon>
        <taxon>Haemophilus</taxon>
    </lineage>
</organism>
<protein>
    <submittedName>
        <fullName evidence="1">Uncharacterized protein</fullName>
    </submittedName>
</protein>
<dbReference type="EMBL" id="MUYA01000001">
    <property type="protein sequence ID" value="OOS00901.1"/>
    <property type="molecule type" value="Genomic_DNA"/>
</dbReference>
<dbReference type="STRING" id="734.B0187_00995"/>
<sequence>MQTVPRGHDCWIIIGKDDNGIQKEAHFLHYTRREAIQRFREMYNCIGKHGVILSVIPKFKWDFP</sequence>